<dbReference type="SUPFAM" id="SSF52540">
    <property type="entry name" value="P-loop containing nucleoside triphosphate hydrolases"/>
    <property type="match status" value="1"/>
</dbReference>
<dbReference type="PANTHER" id="PTHR43394:SF1">
    <property type="entry name" value="ATP-BINDING CASSETTE SUB-FAMILY B MEMBER 10, MITOCHONDRIAL"/>
    <property type="match status" value="1"/>
</dbReference>
<keyword evidence="8 9" id="KW-0472">Membrane</keyword>
<dbReference type="SMART" id="SM00382">
    <property type="entry name" value="AAA"/>
    <property type="match status" value="1"/>
</dbReference>
<evidence type="ECO:0000256" key="2">
    <source>
        <dbReference type="ARBA" id="ARBA00022448"/>
    </source>
</evidence>
<dbReference type="InterPro" id="IPR036640">
    <property type="entry name" value="ABC1_TM_sf"/>
</dbReference>
<accession>A0A1S6IMY4</accession>
<proteinExistence type="predicted"/>
<dbReference type="Gene3D" id="3.40.50.300">
    <property type="entry name" value="P-loop containing nucleotide triphosphate hydrolases"/>
    <property type="match status" value="1"/>
</dbReference>
<dbReference type="CDD" id="cd18547">
    <property type="entry name" value="ABC_6TM_Tm288_like"/>
    <property type="match status" value="1"/>
</dbReference>
<evidence type="ECO:0000256" key="7">
    <source>
        <dbReference type="ARBA" id="ARBA00022989"/>
    </source>
</evidence>
<dbReference type="PROSITE" id="PS50893">
    <property type="entry name" value="ABC_TRANSPORTER_2"/>
    <property type="match status" value="1"/>
</dbReference>
<dbReference type="Gene3D" id="1.20.1560.10">
    <property type="entry name" value="ABC transporter type 1, transmembrane domain"/>
    <property type="match status" value="1"/>
</dbReference>
<dbReference type="GO" id="GO:0005886">
    <property type="term" value="C:plasma membrane"/>
    <property type="evidence" value="ECO:0007669"/>
    <property type="project" value="UniProtKB-SubCell"/>
</dbReference>
<evidence type="ECO:0000256" key="6">
    <source>
        <dbReference type="ARBA" id="ARBA00022840"/>
    </source>
</evidence>
<dbReference type="InterPro" id="IPR039421">
    <property type="entry name" value="Type_1_exporter"/>
</dbReference>
<feature type="domain" description="ABC transporter" evidence="10">
    <location>
        <begin position="352"/>
        <end position="586"/>
    </location>
</feature>
<protein>
    <submittedName>
        <fullName evidence="12">Putative ABC transporter ATP-binding protein</fullName>
    </submittedName>
</protein>
<evidence type="ECO:0000256" key="8">
    <source>
        <dbReference type="ARBA" id="ARBA00023136"/>
    </source>
</evidence>
<keyword evidence="7 9" id="KW-1133">Transmembrane helix</keyword>
<evidence type="ECO:0000256" key="5">
    <source>
        <dbReference type="ARBA" id="ARBA00022741"/>
    </source>
</evidence>
<evidence type="ECO:0000256" key="4">
    <source>
        <dbReference type="ARBA" id="ARBA00022692"/>
    </source>
</evidence>
<keyword evidence="13" id="KW-1185">Reference proteome</keyword>
<keyword evidence="5" id="KW-0547">Nucleotide-binding</keyword>
<feature type="transmembrane region" description="Helical" evidence="9">
    <location>
        <begin position="158"/>
        <end position="184"/>
    </location>
</feature>
<gene>
    <name evidence="12" type="ORF">BW727_100504</name>
</gene>
<evidence type="ECO:0000256" key="9">
    <source>
        <dbReference type="SAM" id="Phobius"/>
    </source>
</evidence>
<evidence type="ECO:0000256" key="3">
    <source>
        <dbReference type="ARBA" id="ARBA00022475"/>
    </source>
</evidence>
<sequence>MMKPKKISQFTLLWAYIKPYKHRFYFAILLTVAMAFLNVMEPYVLGLAITELGKNVVSIFKNEPGAMINYTYVSRILIIYFIRALAYQASILFSQRFMTSVVQSAMFDLRSDLDRKINRLPVSYFDSHSFGDVLSRVTNDVDAVSNAMQQSLLQVVNAFLGITFAVTMFFWISWKLAIITLIMIPASYLISKKITNISQPYFTGQAKYLGQLNGFVQENLTGFSVIKLYGKEEDSVKEFSEINDQLRQSGFRAAFISGLMSPLTALVSNLAYISIAGFGIMQVIAGTLTIGNVQAAAQYIWQINQPITMVTQLSSVIQSALAAIQRIFGFLDEEEIVEGKTQPLPEVIKGDITFDNVSFNYSADQPLIKNFNVKVTSGETVAIVGPTGAGKTTMINLLMRFYDVDSGAIKLDGHDIRNFTHQEYRSQFGMVLQDAWLYQDTIAENIRFGKLEASDAEVKQAAEIANVDHFIQSLGEGYGTVINQEASNLSLGQKQLLTIARTFIANPKVLILDEATSSVDTRLEVLIQKAMVKIMEKRTSFVIAHRLSTIRNADLILVMDKGQVIEQGTHEELISQKGFYYNLYNSQFQEN</sequence>
<dbReference type="PANTHER" id="PTHR43394">
    <property type="entry name" value="ATP-DEPENDENT PERMEASE MDL1, MITOCHONDRIAL"/>
    <property type="match status" value="1"/>
</dbReference>
<evidence type="ECO:0000313" key="12">
    <source>
        <dbReference type="EMBL" id="AQS52897.1"/>
    </source>
</evidence>
<keyword evidence="2" id="KW-0813">Transport</keyword>
<dbReference type="FunFam" id="3.40.50.300:FF:000287">
    <property type="entry name" value="Multidrug ABC transporter ATP-binding protein"/>
    <property type="match status" value="1"/>
</dbReference>
<dbReference type="GO" id="GO:0015421">
    <property type="term" value="F:ABC-type oligopeptide transporter activity"/>
    <property type="evidence" value="ECO:0007669"/>
    <property type="project" value="TreeGrafter"/>
</dbReference>
<reference evidence="12 13" key="1">
    <citation type="journal article" date="2014" name="Int. J. Syst. Evol. Microbiol.">
        <title>Jeotgalibaca dankookensis gen. nov., sp. nov., a member of the family Carnobacteriaceae, isolated from seujeot (Korean traditional food).</title>
        <authorList>
            <person name="Lee D.G."/>
            <person name="Trujillo M.E."/>
            <person name="Kang H."/>
            <person name="Ahn T.Y."/>
        </authorList>
    </citation>
    <scope>NUCLEOTIDE SEQUENCE [LARGE SCALE GENOMIC DNA]</scope>
    <source>
        <strain evidence="12 13">EX-07</strain>
    </source>
</reference>
<keyword evidence="6 12" id="KW-0067">ATP-binding</keyword>
<dbReference type="AlphaFoldDB" id="A0A1S6IMY4"/>
<dbReference type="SUPFAM" id="SSF90123">
    <property type="entry name" value="ABC transporter transmembrane region"/>
    <property type="match status" value="1"/>
</dbReference>
<keyword evidence="4 9" id="KW-0812">Transmembrane</keyword>
<dbReference type="Pfam" id="PF00005">
    <property type="entry name" value="ABC_tran"/>
    <property type="match status" value="1"/>
</dbReference>
<dbReference type="STRING" id="708126.BW727_100504"/>
<dbReference type="EMBL" id="CP019728">
    <property type="protein sequence ID" value="AQS52897.1"/>
    <property type="molecule type" value="Genomic_DNA"/>
</dbReference>
<dbReference type="GO" id="GO:0005524">
    <property type="term" value="F:ATP binding"/>
    <property type="evidence" value="ECO:0007669"/>
    <property type="project" value="UniProtKB-KW"/>
</dbReference>
<evidence type="ECO:0000256" key="1">
    <source>
        <dbReference type="ARBA" id="ARBA00004651"/>
    </source>
</evidence>
<evidence type="ECO:0000313" key="13">
    <source>
        <dbReference type="Proteomes" id="UP000188993"/>
    </source>
</evidence>
<evidence type="ECO:0000259" key="10">
    <source>
        <dbReference type="PROSITE" id="PS50893"/>
    </source>
</evidence>
<organism evidence="12 13">
    <name type="scientific">Jeotgalibaca dankookensis</name>
    <dbReference type="NCBI Taxonomy" id="708126"/>
    <lineage>
        <taxon>Bacteria</taxon>
        <taxon>Bacillati</taxon>
        <taxon>Bacillota</taxon>
        <taxon>Bacilli</taxon>
        <taxon>Lactobacillales</taxon>
        <taxon>Carnobacteriaceae</taxon>
        <taxon>Jeotgalibaca</taxon>
    </lineage>
</organism>
<keyword evidence="3" id="KW-1003">Cell membrane</keyword>
<dbReference type="PROSITE" id="PS00211">
    <property type="entry name" value="ABC_TRANSPORTER_1"/>
    <property type="match status" value="1"/>
</dbReference>
<dbReference type="GO" id="GO:0016887">
    <property type="term" value="F:ATP hydrolysis activity"/>
    <property type="evidence" value="ECO:0007669"/>
    <property type="project" value="InterPro"/>
</dbReference>
<dbReference type="Proteomes" id="UP000188993">
    <property type="component" value="Chromosome"/>
</dbReference>
<dbReference type="InterPro" id="IPR003439">
    <property type="entry name" value="ABC_transporter-like_ATP-bd"/>
</dbReference>
<dbReference type="InterPro" id="IPR003593">
    <property type="entry name" value="AAA+_ATPase"/>
</dbReference>
<dbReference type="InterPro" id="IPR027417">
    <property type="entry name" value="P-loop_NTPase"/>
</dbReference>
<dbReference type="Pfam" id="PF00664">
    <property type="entry name" value="ABC_membrane"/>
    <property type="match status" value="1"/>
</dbReference>
<comment type="subcellular location">
    <subcellularLocation>
        <location evidence="1">Cell membrane</location>
        <topology evidence="1">Multi-pass membrane protein</topology>
    </subcellularLocation>
</comment>
<feature type="transmembrane region" description="Helical" evidence="9">
    <location>
        <begin position="70"/>
        <end position="93"/>
    </location>
</feature>
<evidence type="ECO:0000259" key="11">
    <source>
        <dbReference type="PROSITE" id="PS50929"/>
    </source>
</evidence>
<dbReference type="InterPro" id="IPR011527">
    <property type="entry name" value="ABC1_TM_dom"/>
</dbReference>
<name>A0A1S6IMY4_9LACT</name>
<dbReference type="InterPro" id="IPR017871">
    <property type="entry name" value="ABC_transporter-like_CS"/>
</dbReference>
<dbReference type="FunFam" id="1.20.1560.10:FF:000011">
    <property type="entry name" value="Multidrug ABC transporter ATP-binding protein"/>
    <property type="match status" value="1"/>
</dbReference>
<dbReference type="KEGG" id="jda:BW727_100504"/>
<dbReference type="PROSITE" id="PS50929">
    <property type="entry name" value="ABC_TM1F"/>
    <property type="match status" value="1"/>
</dbReference>
<feature type="domain" description="ABC transmembrane type-1" evidence="11">
    <location>
        <begin position="26"/>
        <end position="319"/>
    </location>
</feature>